<keyword evidence="6 14" id="KW-0808">Transferase</keyword>
<keyword evidence="9 14" id="KW-0418">Kinase</keyword>
<evidence type="ECO:0000256" key="10">
    <source>
        <dbReference type="ARBA" id="ARBA00022840"/>
    </source>
</evidence>
<evidence type="ECO:0000259" key="16">
    <source>
        <dbReference type="PROSITE" id="PS50885"/>
    </source>
</evidence>
<dbReference type="SMART" id="SM00304">
    <property type="entry name" value="HAMP"/>
    <property type="match status" value="1"/>
</dbReference>
<evidence type="ECO:0000256" key="8">
    <source>
        <dbReference type="ARBA" id="ARBA00022741"/>
    </source>
</evidence>
<evidence type="ECO:0000313" key="18">
    <source>
        <dbReference type="Proteomes" id="UP000769617"/>
    </source>
</evidence>
<dbReference type="InterPro" id="IPR036097">
    <property type="entry name" value="HisK_dim/P_sf"/>
</dbReference>
<dbReference type="Pfam" id="PF00512">
    <property type="entry name" value="HisKA"/>
    <property type="match status" value="1"/>
</dbReference>
<gene>
    <name evidence="17" type="ORF">KPL81_14970</name>
</gene>
<evidence type="ECO:0000256" key="4">
    <source>
        <dbReference type="ARBA" id="ARBA00022519"/>
    </source>
</evidence>
<comment type="caution">
    <text evidence="17">The sequence shown here is derived from an EMBL/GenBank/DDBJ whole genome shotgun (WGS) entry which is preliminary data.</text>
</comment>
<evidence type="ECO:0000256" key="11">
    <source>
        <dbReference type="ARBA" id="ARBA00022989"/>
    </source>
</evidence>
<evidence type="ECO:0000256" key="13">
    <source>
        <dbReference type="ARBA" id="ARBA00023136"/>
    </source>
</evidence>
<dbReference type="InterPro" id="IPR003594">
    <property type="entry name" value="HATPase_dom"/>
</dbReference>
<dbReference type="PRINTS" id="PR00344">
    <property type="entry name" value="BCTRLSENSOR"/>
</dbReference>
<dbReference type="SMART" id="SM00387">
    <property type="entry name" value="HATPase_c"/>
    <property type="match status" value="1"/>
</dbReference>
<dbReference type="PANTHER" id="PTHR45436:SF15">
    <property type="entry name" value="SENSOR HISTIDINE KINASE CUSS"/>
    <property type="match status" value="1"/>
</dbReference>
<keyword evidence="12 14" id="KW-0902">Two-component regulatory system</keyword>
<dbReference type="InterPro" id="IPR003661">
    <property type="entry name" value="HisK_dim/P_dom"/>
</dbReference>
<evidence type="ECO:0000256" key="12">
    <source>
        <dbReference type="ARBA" id="ARBA00023012"/>
    </source>
</evidence>
<dbReference type="InterPro" id="IPR006290">
    <property type="entry name" value="CztS_silS_copS"/>
</dbReference>
<evidence type="ECO:0000259" key="15">
    <source>
        <dbReference type="PROSITE" id="PS50109"/>
    </source>
</evidence>
<dbReference type="EMBL" id="JAHYCA010000005">
    <property type="protein sequence ID" value="MBW6392453.1"/>
    <property type="molecule type" value="Genomic_DNA"/>
</dbReference>
<dbReference type="Pfam" id="PF00672">
    <property type="entry name" value="HAMP"/>
    <property type="match status" value="1"/>
</dbReference>
<evidence type="ECO:0000313" key="17">
    <source>
        <dbReference type="EMBL" id="MBW6392453.1"/>
    </source>
</evidence>
<keyword evidence="10 14" id="KW-0067">ATP-binding</keyword>
<dbReference type="InterPro" id="IPR005467">
    <property type="entry name" value="His_kinase_dom"/>
</dbReference>
<dbReference type="SUPFAM" id="SSF55874">
    <property type="entry name" value="ATPase domain of HSP90 chaperone/DNA topoisomerase II/histidine kinase"/>
    <property type="match status" value="1"/>
</dbReference>
<dbReference type="CDD" id="cd00075">
    <property type="entry name" value="HATPase"/>
    <property type="match status" value="1"/>
</dbReference>
<dbReference type="EC" id="2.7.13.3" evidence="14"/>
<evidence type="ECO:0000256" key="5">
    <source>
        <dbReference type="ARBA" id="ARBA00022553"/>
    </source>
</evidence>
<dbReference type="PROSITE" id="PS50885">
    <property type="entry name" value="HAMP"/>
    <property type="match status" value="1"/>
</dbReference>
<dbReference type="RefSeq" id="WP_219792854.1">
    <property type="nucleotide sequence ID" value="NZ_JAHYCA010000005.1"/>
</dbReference>
<dbReference type="Pfam" id="PF21085">
    <property type="entry name" value="CusS"/>
    <property type="match status" value="1"/>
</dbReference>
<dbReference type="InterPro" id="IPR004358">
    <property type="entry name" value="Sig_transdc_His_kin-like_C"/>
</dbReference>
<feature type="domain" description="Histidine kinase" evidence="15">
    <location>
        <begin position="246"/>
        <end position="459"/>
    </location>
</feature>
<keyword evidence="11 14" id="KW-1133">Transmembrane helix</keyword>
<dbReference type="Gene3D" id="6.10.340.10">
    <property type="match status" value="1"/>
</dbReference>
<evidence type="ECO:0000256" key="3">
    <source>
        <dbReference type="ARBA" id="ARBA00022475"/>
    </source>
</evidence>
<comment type="subcellular location">
    <subcellularLocation>
        <location evidence="2">Cell inner membrane</location>
        <topology evidence="2">Multi-pass membrane protein</topology>
    </subcellularLocation>
</comment>
<sequence>MTLFPLSLTTRLATLFSLLVAGLLLLLGLSLEHLIRGHFDDIDQMELTAKLNMIDNLLDRVDSPDALDALPRYLDDVLTSHATLSVSIHDEEGQVLYAYQPEFLAPVKNGDVSSPSARWSVAGYEFIGHEVQLHLPLPVPAPVHVLLGLDITHHAHFLEDIRRYLWTGIALAALLTALFGWLVARQGLAPLKRITATASRLSAERLGERLDLQATPPEMLKLANAFNGMLNRLEADFQRLSEFSADIAHELRTPVSNLLTETQVVLSRPRSAEEYRDILHSNLEELERLARMIADMLFLAKADHGLLPNPAESVHLQQEVAALLEFYEALAEEKQVEMQATGSATVTGDRLMLRRAVANLLSNALRHTPAGGNIAIEIEPRADVALLTVRNTGDTIPPDQLPRLFERFHRADNIRSHHGEGAGLGLAITRSIIQAHGGDVAVSSQNGTSTFCLSLPLFGRQGTTSEE</sequence>
<dbReference type="CDD" id="cd06225">
    <property type="entry name" value="HAMP"/>
    <property type="match status" value="1"/>
</dbReference>
<organism evidence="17 18">
    <name type="scientific">Billgrantia antri</name>
    <dbReference type="NCBI Taxonomy" id="2846777"/>
    <lineage>
        <taxon>Bacteria</taxon>
        <taxon>Pseudomonadati</taxon>
        <taxon>Pseudomonadota</taxon>
        <taxon>Gammaproteobacteria</taxon>
        <taxon>Oceanospirillales</taxon>
        <taxon>Halomonadaceae</taxon>
        <taxon>Billgrantia</taxon>
    </lineage>
</organism>
<dbReference type="Gene3D" id="1.10.287.130">
    <property type="match status" value="1"/>
</dbReference>
<evidence type="ECO:0000256" key="6">
    <source>
        <dbReference type="ARBA" id="ARBA00022679"/>
    </source>
</evidence>
<keyword evidence="7 14" id="KW-0812">Transmembrane</keyword>
<proteinExistence type="predicted"/>
<dbReference type="InterPro" id="IPR036890">
    <property type="entry name" value="HATPase_C_sf"/>
</dbReference>
<accession>A0ABS6ZRK8</accession>
<keyword evidence="5" id="KW-0597">Phosphoprotein</keyword>
<keyword evidence="13 14" id="KW-0472">Membrane</keyword>
<keyword evidence="18" id="KW-1185">Reference proteome</keyword>
<dbReference type="InterPro" id="IPR050428">
    <property type="entry name" value="TCS_sensor_his_kinase"/>
</dbReference>
<evidence type="ECO:0000256" key="1">
    <source>
        <dbReference type="ARBA" id="ARBA00000085"/>
    </source>
</evidence>
<dbReference type="NCBIfam" id="TIGR01386">
    <property type="entry name" value="cztS_silS_copS"/>
    <property type="match status" value="1"/>
</dbReference>
<name>A0ABS6ZRK8_9GAMM</name>
<dbReference type="InterPro" id="IPR048590">
    <property type="entry name" value="CusS-like_sensor"/>
</dbReference>
<dbReference type="SUPFAM" id="SSF47384">
    <property type="entry name" value="Homodimeric domain of signal transducing histidine kinase"/>
    <property type="match status" value="1"/>
</dbReference>
<keyword evidence="3 14" id="KW-1003">Cell membrane</keyword>
<dbReference type="Proteomes" id="UP000769617">
    <property type="component" value="Unassembled WGS sequence"/>
</dbReference>
<comment type="catalytic activity">
    <reaction evidence="1 14">
        <text>ATP + protein L-histidine = ADP + protein N-phospho-L-histidine.</text>
        <dbReference type="EC" id="2.7.13.3"/>
    </reaction>
</comment>
<comment type="function">
    <text evidence="14">Member of a two-component regulatory system.</text>
</comment>
<dbReference type="Pfam" id="PF02518">
    <property type="entry name" value="HATPase_c"/>
    <property type="match status" value="1"/>
</dbReference>
<evidence type="ECO:0000256" key="2">
    <source>
        <dbReference type="ARBA" id="ARBA00004429"/>
    </source>
</evidence>
<evidence type="ECO:0000256" key="7">
    <source>
        <dbReference type="ARBA" id="ARBA00022692"/>
    </source>
</evidence>
<dbReference type="CDD" id="cd00082">
    <property type="entry name" value="HisKA"/>
    <property type="match status" value="1"/>
</dbReference>
<dbReference type="GO" id="GO:0004673">
    <property type="term" value="F:protein histidine kinase activity"/>
    <property type="evidence" value="ECO:0007669"/>
    <property type="project" value="UniProtKB-EC"/>
</dbReference>
<keyword evidence="8 14" id="KW-0547">Nucleotide-binding</keyword>
<feature type="transmembrane region" description="Helical" evidence="14">
    <location>
        <begin position="164"/>
        <end position="184"/>
    </location>
</feature>
<keyword evidence="4 14" id="KW-0997">Cell inner membrane</keyword>
<dbReference type="PANTHER" id="PTHR45436">
    <property type="entry name" value="SENSOR HISTIDINE KINASE YKOH"/>
    <property type="match status" value="1"/>
</dbReference>
<dbReference type="PROSITE" id="PS50109">
    <property type="entry name" value="HIS_KIN"/>
    <property type="match status" value="1"/>
</dbReference>
<feature type="transmembrane region" description="Helical" evidence="14">
    <location>
        <begin position="12"/>
        <end position="31"/>
    </location>
</feature>
<evidence type="ECO:0000256" key="9">
    <source>
        <dbReference type="ARBA" id="ARBA00022777"/>
    </source>
</evidence>
<protein>
    <recommendedName>
        <fullName evidence="14">Sensor protein</fullName>
        <ecNumber evidence="14">2.7.13.3</ecNumber>
    </recommendedName>
</protein>
<feature type="domain" description="HAMP" evidence="16">
    <location>
        <begin position="185"/>
        <end position="238"/>
    </location>
</feature>
<dbReference type="InterPro" id="IPR003660">
    <property type="entry name" value="HAMP_dom"/>
</dbReference>
<evidence type="ECO:0000256" key="14">
    <source>
        <dbReference type="RuleBase" id="RU364088"/>
    </source>
</evidence>
<reference evidence="17 18" key="1">
    <citation type="submission" date="2021-07" db="EMBL/GenBank/DDBJ databases">
        <authorList>
            <person name="So Y."/>
        </authorList>
    </citation>
    <scope>NUCLEOTIDE SEQUENCE [LARGE SCALE GENOMIC DNA]</scope>
    <source>
        <strain evidence="17 18">Y3S6</strain>
    </source>
</reference>
<dbReference type="SMART" id="SM00388">
    <property type="entry name" value="HisKA"/>
    <property type="match status" value="1"/>
</dbReference>
<dbReference type="Gene3D" id="3.30.565.10">
    <property type="entry name" value="Histidine kinase-like ATPase, C-terminal domain"/>
    <property type="match status" value="1"/>
</dbReference>